<dbReference type="RefSeq" id="WP_264226074.1">
    <property type="nucleotide sequence ID" value="NZ_CP107716.1"/>
</dbReference>
<name>A0ABY6IP99_9HYPH</name>
<dbReference type="Proteomes" id="UP001163882">
    <property type="component" value="Chromosome"/>
</dbReference>
<keyword evidence="4" id="KW-1185">Reference proteome</keyword>
<protein>
    <submittedName>
        <fullName evidence="3">Cell division protein ZapE</fullName>
    </submittedName>
</protein>
<dbReference type="PANTHER" id="PTHR12169">
    <property type="entry name" value="ATPASE N2B"/>
    <property type="match status" value="1"/>
</dbReference>
<evidence type="ECO:0000256" key="1">
    <source>
        <dbReference type="ARBA" id="ARBA00022741"/>
    </source>
</evidence>
<dbReference type="InterPro" id="IPR027417">
    <property type="entry name" value="P-loop_NTPase"/>
</dbReference>
<accession>A0ABY6IP99</accession>
<dbReference type="NCBIfam" id="NF040713">
    <property type="entry name" value="ZapE"/>
    <property type="match status" value="1"/>
</dbReference>
<keyword evidence="3" id="KW-0132">Cell division</keyword>
<evidence type="ECO:0000313" key="3">
    <source>
        <dbReference type="EMBL" id="UYQ72441.1"/>
    </source>
</evidence>
<dbReference type="SUPFAM" id="SSF52540">
    <property type="entry name" value="P-loop containing nucleoside triphosphate hydrolases"/>
    <property type="match status" value="1"/>
</dbReference>
<keyword evidence="3" id="KW-0131">Cell cycle</keyword>
<dbReference type="InterPro" id="IPR005654">
    <property type="entry name" value="ATPase_AFG1-like"/>
</dbReference>
<dbReference type="Pfam" id="PF03969">
    <property type="entry name" value="AFG1_ATPase"/>
    <property type="match status" value="1"/>
</dbReference>
<keyword evidence="1" id="KW-0547">Nucleotide-binding</keyword>
<dbReference type="GO" id="GO:0051301">
    <property type="term" value="P:cell division"/>
    <property type="evidence" value="ECO:0007669"/>
    <property type="project" value="UniProtKB-KW"/>
</dbReference>
<dbReference type="PANTHER" id="PTHR12169:SF6">
    <property type="entry name" value="AFG1-LIKE ATPASE"/>
    <property type="match status" value="1"/>
</dbReference>
<reference evidence="3" key="1">
    <citation type="submission" date="2022-10" db="EMBL/GenBank/DDBJ databases">
        <title>YIM 151497 complete genome.</title>
        <authorList>
            <person name="Chen X."/>
        </authorList>
    </citation>
    <scope>NUCLEOTIDE SEQUENCE</scope>
    <source>
        <strain evidence="3">YIM 151497</strain>
    </source>
</reference>
<evidence type="ECO:0000256" key="2">
    <source>
        <dbReference type="ARBA" id="ARBA00022840"/>
    </source>
</evidence>
<dbReference type="Gene3D" id="3.40.50.300">
    <property type="entry name" value="P-loop containing nucleotide triphosphate hydrolases"/>
    <property type="match status" value="1"/>
</dbReference>
<organism evidence="3 4">
    <name type="scientific">Pelagibacterium flavum</name>
    <dbReference type="NCBI Taxonomy" id="2984530"/>
    <lineage>
        <taxon>Bacteria</taxon>
        <taxon>Pseudomonadati</taxon>
        <taxon>Pseudomonadota</taxon>
        <taxon>Alphaproteobacteria</taxon>
        <taxon>Hyphomicrobiales</taxon>
        <taxon>Devosiaceae</taxon>
        <taxon>Pelagibacterium</taxon>
    </lineage>
</organism>
<proteinExistence type="predicted"/>
<gene>
    <name evidence="3" type="primary">zapE</name>
    <name evidence="3" type="ORF">OF122_01220</name>
</gene>
<keyword evidence="2" id="KW-0067">ATP-binding</keyword>
<evidence type="ECO:0000313" key="4">
    <source>
        <dbReference type="Proteomes" id="UP001163882"/>
    </source>
</evidence>
<sequence>MSGTEGASGSIVDAYADMIVAGQVKPDAAQKRAVEKLQAVAEGLGQLEAHSGSVLSALFRRKREAPKGLYIWGDVGRGKTMLMDLFYKTVPVGAKRRVHFHEFMNEVHEAIAKFRSENPGTKGARDPIPAVARPITRSVRLLCFDEFFVSDITDAMLLSRLFEILFADGVVVVATSNIPPEKLYWNGLNRQLFLPFIDLLTDHTEVFNLDADTDYRREKLDAQDVYKIGTGPEVDAQMDGLFDHLTGGAEPRPDAIESLGRVITVPAQAMGVARFNFADLCERPLGARDYLKLANRFHTVVIDHVPVFSRLKSDASKRFILLVDTLYDRGVKLAASFAAPLDDLAQDDKTRFEFARCLSRLEEMRSADYIAQPLRAGSGQPS</sequence>
<dbReference type="EMBL" id="CP107716">
    <property type="protein sequence ID" value="UYQ72441.1"/>
    <property type="molecule type" value="Genomic_DNA"/>
</dbReference>